<evidence type="ECO:0000256" key="1">
    <source>
        <dbReference type="SAM" id="SignalP"/>
    </source>
</evidence>
<comment type="caution">
    <text evidence="3">The sequence shown here is derived from an EMBL/GenBank/DDBJ whole genome shotgun (WGS) entry which is preliminary data.</text>
</comment>
<dbReference type="InterPro" id="IPR000757">
    <property type="entry name" value="Beta-glucanase-like"/>
</dbReference>
<dbReference type="EMBL" id="JAVRQU010000025">
    <property type="protein sequence ID" value="KAK5690371.1"/>
    <property type="molecule type" value="Genomic_DNA"/>
</dbReference>
<gene>
    <name evidence="3" type="ORF">LTR97_012239</name>
</gene>
<dbReference type="InterPro" id="IPR013320">
    <property type="entry name" value="ConA-like_dom_sf"/>
</dbReference>
<dbReference type="SUPFAM" id="SSF49899">
    <property type="entry name" value="Concanavalin A-like lectins/glucanases"/>
    <property type="match status" value="1"/>
</dbReference>
<dbReference type="PANTHER" id="PTHR10963:SF24">
    <property type="entry name" value="GLYCOSIDASE C21B10.07-RELATED"/>
    <property type="match status" value="1"/>
</dbReference>
<sequence>MLSTTIILALVASIPTALAAPTDSAPLPNFSLVAEYSGKDFFSGFDFFTDDDPTHGSVRYVSEAEAAQKKYTGFIDNKATNSINAYIGVDHTSVTPKRDSVRLSSKDKFEVGTIVVMDVVHTPSAFGSWYALWMLGDVPGTVWPNAGEIDILEAVHNSSTNAMTLHTQPGCSVNNDASMFQGQLQDQNCNAGNPQPATTGCSVQAVNQAKTRDRTLATAGEPFNQQNGGVYVTVWMKSGIWVYLFAREALPADLMAGSPIPKRWTTKPLAAFQGSCDWSNTFSNMRIVIDQTFCGDWAGKPEIWASFGGPAATGSATCEEYVANHPEAFQQANFEISYIKVYGRNGKMPAIKTVSRRDANDFADMDTAERHNCTNSTSVAETKHVGHHGHGHGLLKNTHSHRFANASAPCNTSSAANTTSAQPSTLLIASKKKQEPIAPGMQTCTFESNRWTYPTYTVNVGVTFNGGSGCPGIEATLTANIKTVPYWGDFGM</sequence>
<name>A0AAN7VR15_9PEZI</name>
<dbReference type="Gene3D" id="2.60.120.200">
    <property type="match status" value="1"/>
</dbReference>
<keyword evidence="1" id="KW-0732">Signal</keyword>
<dbReference type="Pfam" id="PF26113">
    <property type="entry name" value="GH16_XgeA"/>
    <property type="match status" value="1"/>
</dbReference>
<evidence type="ECO:0000313" key="3">
    <source>
        <dbReference type="EMBL" id="KAK5690371.1"/>
    </source>
</evidence>
<reference evidence="3" key="1">
    <citation type="submission" date="2023-08" db="EMBL/GenBank/DDBJ databases">
        <title>Black Yeasts Isolated from many extreme environments.</title>
        <authorList>
            <person name="Coleine C."/>
            <person name="Stajich J.E."/>
            <person name="Selbmann L."/>
        </authorList>
    </citation>
    <scope>NUCLEOTIDE SEQUENCE</scope>
    <source>
        <strain evidence="3">CCFEE 5810</strain>
    </source>
</reference>
<evidence type="ECO:0000313" key="4">
    <source>
        <dbReference type="Proteomes" id="UP001310594"/>
    </source>
</evidence>
<dbReference type="InterPro" id="IPR050546">
    <property type="entry name" value="Glycosyl_Hydrlase_16"/>
</dbReference>
<dbReference type="GO" id="GO:0009251">
    <property type="term" value="P:glucan catabolic process"/>
    <property type="evidence" value="ECO:0007669"/>
    <property type="project" value="TreeGrafter"/>
</dbReference>
<dbReference type="PANTHER" id="PTHR10963">
    <property type="entry name" value="GLYCOSYL HYDROLASE-RELATED"/>
    <property type="match status" value="1"/>
</dbReference>
<accession>A0AAN7VR15</accession>
<feature type="domain" description="GH16" evidence="2">
    <location>
        <begin position="20"/>
        <end position="306"/>
    </location>
</feature>
<protein>
    <recommendedName>
        <fullName evidence="2">GH16 domain-containing protein</fullName>
    </recommendedName>
</protein>
<organism evidence="3 4">
    <name type="scientific">Elasticomyces elasticus</name>
    <dbReference type="NCBI Taxonomy" id="574655"/>
    <lineage>
        <taxon>Eukaryota</taxon>
        <taxon>Fungi</taxon>
        <taxon>Dikarya</taxon>
        <taxon>Ascomycota</taxon>
        <taxon>Pezizomycotina</taxon>
        <taxon>Dothideomycetes</taxon>
        <taxon>Dothideomycetidae</taxon>
        <taxon>Mycosphaerellales</taxon>
        <taxon>Teratosphaeriaceae</taxon>
        <taxon>Elasticomyces</taxon>
    </lineage>
</organism>
<evidence type="ECO:0000259" key="2">
    <source>
        <dbReference type="PROSITE" id="PS51762"/>
    </source>
</evidence>
<feature type="chain" id="PRO_5043051442" description="GH16 domain-containing protein" evidence="1">
    <location>
        <begin position="20"/>
        <end position="492"/>
    </location>
</feature>
<dbReference type="PROSITE" id="PS51762">
    <property type="entry name" value="GH16_2"/>
    <property type="match status" value="1"/>
</dbReference>
<feature type="signal peptide" evidence="1">
    <location>
        <begin position="1"/>
        <end position="19"/>
    </location>
</feature>
<dbReference type="GO" id="GO:0004553">
    <property type="term" value="F:hydrolase activity, hydrolyzing O-glycosyl compounds"/>
    <property type="evidence" value="ECO:0007669"/>
    <property type="project" value="InterPro"/>
</dbReference>
<dbReference type="AlphaFoldDB" id="A0AAN7VR15"/>
<dbReference type="Proteomes" id="UP001310594">
    <property type="component" value="Unassembled WGS sequence"/>
</dbReference>
<proteinExistence type="predicted"/>